<protein>
    <submittedName>
        <fullName evidence="5">Uncharacterized protein</fullName>
    </submittedName>
</protein>
<evidence type="ECO:0000313" key="5">
    <source>
        <dbReference type="EMBL" id="CAB4025854.1"/>
    </source>
</evidence>
<evidence type="ECO:0000256" key="2">
    <source>
        <dbReference type="SAM" id="SignalP"/>
    </source>
</evidence>
<keyword evidence="2" id="KW-0732">Signal</keyword>
<dbReference type="InterPro" id="IPR045852">
    <property type="entry name" value="UNC80_central"/>
</dbReference>
<dbReference type="Proteomes" id="UP001152795">
    <property type="component" value="Unassembled WGS sequence"/>
</dbReference>
<feature type="region of interest" description="Disordered" evidence="1">
    <location>
        <begin position="559"/>
        <end position="579"/>
    </location>
</feature>
<feature type="region of interest" description="Disordered" evidence="1">
    <location>
        <begin position="606"/>
        <end position="625"/>
    </location>
</feature>
<evidence type="ECO:0000259" key="4">
    <source>
        <dbReference type="Pfam" id="PF19424"/>
    </source>
</evidence>
<feature type="region of interest" description="Disordered" evidence="1">
    <location>
        <begin position="346"/>
        <end position="369"/>
    </location>
</feature>
<proteinExistence type="predicted"/>
<feature type="compositionally biased region" description="Basic and acidic residues" evidence="1">
    <location>
        <begin position="1012"/>
        <end position="1021"/>
    </location>
</feature>
<dbReference type="PANTHER" id="PTHR31781">
    <property type="entry name" value="UNC80"/>
    <property type="match status" value="1"/>
</dbReference>
<feature type="region of interest" description="Disordered" evidence="1">
    <location>
        <begin position="238"/>
        <end position="261"/>
    </location>
</feature>
<feature type="region of interest" description="Disordered" evidence="1">
    <location>
        <begin position="973"/>
        <end position="1034"/>
    </location>
</feature>
<feature type="compositionally biased region" description="Basic and acidic residues" evidence="1">
    <location>
        <begin position="346"/>
        <end position="362"/>
    </location>
</feature>
<dbReference type="GO" id="GO:0034703">
    <property type="term" value="C:cation channel complex"/>
    <property type="evidence" value="ECO:0007669"/>
    <property type="project" value="TreeGrafter"/>
</dbReference>
<evidence type="ECO:0000313" key="6">
    <source>
        <dbReference type="Proteomes" id="UP001152795"/>
    </source>
</evidence>
<dbReference type="GO" id="GO:0005261">
    <property type="term" value="F:monoatomic cation channel activity"/>
    <property type="evidence" value="ECO:0007669"/>
    <property type="project" value="TreeGrafter"/>
</dbReference>
<dbReference type="GO" id="GO:0030424">
    <property type="term" value="C:axon"/>
    <property type="evidence" value="ECO:0007669"/>
    <property type="project" value="TreeGrafter"/>
</dbReference>
<dbReference type="EMBL" id="CACRXK020013858">
    <property type="protein sequence ID" value="CAB4025854.1"/>
    <property type="molecule type" value="Genomic_DNA"/>
</dbReference>
<feature type="domain" description="Cation channel complex component UNC80 N-terminal" evidence="3">
    <location>
        <begin position="2"/>
        <end position="121"/>
    </location>
</feature>
<organism evidence="5 6">
    <name type="scientific">Paramuricea clavata</name>
    <name type="common">Red gorgonian</name>
    <name type="synonym">Violescent sea-whip</name>
    <dbReference type="NCBI Taxonomy" id="317549"/>
    <lineage>
        <taxon>Eukaryota</taxon>
        <taxon>Metazoa</taxon>
        <taxon>Cnidaria</taxon>
        <taxon>Anthozoa</taxon>
        <taxon>Octocorallia</taxon>
        <taxon>Malacalcyonacea</taxon>
        <taxon>Plexauridae</taxon>
        <taxon>Paramuricea</taxon>
    </lineage>
</organism>
<gene>
    <name evidence="5" type="ORF">PACLA_8A044605</name>
</gene>
<evidence type="ECO:0000256" key="1">
    <source>
        <dbReference type="SAM" id="MobiDB-lite"/>
    </source>
</evidence>
<dbReference type="Pfam" id="PF15778">
    <property type="entry name" value="UNC80_N"/>
    <property type="match status" value="1"/>
</dbReference>
<sequence>MNTIPRWHFVQGALPFVLHCCAALLSNRAVHGNAEERLTVAETKLLHTLHWILIKAPEEVENYSGKLYPLNTVELFIQSVVPYVNCIQPQDLTFRLQEGLELWEALWEFRAPPLKCFTAPVVFEKQDGDKISLGNSSRNCYPVELQATFFDLAVLKCLMLPDWQEEGRVWGLQYVLKYLENEEKVLQEQSNRNSSNSTAEVEADTPVIEKVSKPVQPQATVANVDKLKRFYGLNASPDVESSGGQRRRSVKDSNRIRNVSSSSSSSLFDALTSLSNLKLPEVEEKKTEVANGAKELLDENGLLKKTVFLDLVCQIASRSSNARVCDLVLSVLEHLLEKHVMKIKAPGKDSTDSAPSDKEHTETSTPVSKQNTEGVVGKFSFLLSFKKALVSVIKVVCALGCSYGCGKGIRGVIGKRLRAKTMAMLSKIHDMDTDNFKTVLRNYIEDEDAEVVTNFLHALLGFCTMTLESKSNQKKMSDHFKEKSGILGVIIDIIFAPYIARLLEFNLEEISNVTLYGNVRQLTKYVKEYAGGTFFRVVFRGLLKSSGRPQRRLLHQLPEGKPATPATVTDGDTASLPKIPGMEKIVTPKNQRKHFFSKKFSKSVSSADGSPVGNPEFSFDGPTTPLSRRKGIKALKKGSPIEETFSGEDDIRPAGSMERRRKSLMNKFFKSNRKKADEIFSIELRKAGGVSLTSFRQQRSCVEYTSIPVNVQEIRDGMMMFSMVLESCLPGSVPDPNIVAGILDLKAPAVARGAFLVECAHFVHRCNKGEWPSWLLSSHPSTRRGKGGFGALVRNAIAVSRRNVRIKHEAGLLFYKWAVAIGEKLEQIEARPTSALELSKEAKDVTDNTRQVEEDFLDEGTLDEETRKCPHALKMVACQLLLEITAFLRESHSSLAKKAENQRMRNKSIAFSRQNRRMTQKVSVFGGEYKDAVTSGPAERLRQGNMSMLSPVMSLLVPTVQIQQGASEKKISAPVIKVDGGPSENENDEASKPVRKRFSALFSNSEKRRKLLKPETTERKTSSSNSRIYKKSSK</sequence>
<feature type="non-terminal residue" evidence="5">
    <location>
        <position position="1"/>
    </location>
</feature>
<accession>A0A6S7J797</accession>
<feature type="compositionally biased region" description="Polar residues" evidence="1">
    <location>
        <begin position="187"/>
        <end position="199"/>
    </location>
</feature>
<feature type="domain" description="Protein UNC80 central region" evidence="4">
    <location>
        <begin position="709"/>
        <end position="1029"/>
    </location>
</feature>
<evidence type="ECO:0000259" key="3">
    <source>
        <dbReference type="Pfam" id="PF15778"/>
    </source>
</evidence>
<dbReference type="InterPro" id="IPR031542">
    <property type="entry name" value="UNC80_N"/>
</dbReference>
<feature type="chain" id="PRO_5043725258" evidence="2">
    <location>
        <begin position="24"/>
        <end position="1034"/>
    </location>
</feature>
<comment type="caution">
    <text evidence="5">The sequence shown here is derived from an EMBL/GenBank/DDBJ whole genome shotgun (WGS) entry which is preliminary data.</text>
</comment>
<feature type="signal peptide" evidence="2">
    <location>
        <begin position="1"/>
        <end position="23"/>
    </location>
</feature>
<keyword evidence="6" id="KW-1185">Reference proteome</keyword>
<dbReference type="Pfam" id="PF19424">
    <property type="entry name" value="UNC80"/>
    <property type="match status" value="1"/>
</dbReference>
<reference evidence="5" key="1">
    <citation type="submission" date="2020-04" db="EMBL/GenBank/DDBJ databases">
        <authorList>
            <person name="Alioto T."/>
            <person name="Alioto T."/>
            <person name="Gomez Garrido J."/>
        </authorList>
    </citation>
    <scope>NUCLEOTIDE SEQUENCE</scope>
    <source>
        <strain evidence="5">A484AB</strain>
    </source>
</reference>
<name>A0A6S7J797_PARCT</name>
<dbReference type="GO" id="GO:0055080">
    <property type="term" value="P:monoatomic cation homeostasis"/>
    <property type="evidence" value="ECO:0007669"/>
    <property type="project" value="TreeGrafter"/>
</dbReference>
<dbReference type="AlphaFoldDB" id="A0A6S7J797"/>
<feature type="region of interest" description="Disordered" evidence="1">
    <location>
        <begin position="187"/>
        <end position="214"/>
    </location>
</feature>
<dbReference type="PANTHER" id="PTHR31781:SF1">
    <property type="entry name" value="PROTEIN UNC-80 HOMOLOG"/>
    <property type="match status" value="1"/>
</dbReference>
<dbReference type="OrthoDB" id="5584001at2759"/>